<keyword evidence="3 7" id="KW-1003">Cell membrane</keyword>
<dbReference type="InterPro" id="IPR028362">
    <property type="entry name" value="AlgI"/>
</dbReference>
<dbReference type="AlphaFoldDB" id="A0A9D2I8F5"/>
<dbReference type="EMBL" id="DWYY01000124">
    <property type="protein sequence ID" value="HJA93759.1"/>
    <property type="molecule type" value="Genomic_DNA"/>
</dbReference>
<dbReference type="PANTHER" id="PTHR13285">
    <property type="entry name" value="ACYLTRANSFERASE"/>
    <property type="match status" value="1"/>
</dbReference>
<dbReference type="InterPro" id="IPR024194">
    <property type="entry name" value="Ac/AlaTfrase_AlgI/DltB"/>
</dbReference>
<dbReference type="InterPro" id="IPR051085">
    <property type="entry name" value="MB_O-acyltransferase"/>
</dbReference>
<evidence type="ECO:0000256" key="8">
    <source>
        <dbReference type="SAM" id="Phobius"/>
    </source>
</evidence>
<comment type="subcellular location">
    <subcellularLocation>
        <location evidence="1">Cell membrane</location>
        <topology evidence="1">Multi-pass membrane protein</topology>
    </subcellularLocation>
</comment>
<feature type="transmembrane region" description="Helical" evidence="8">
    <location>
        <begin position="76"/>
        <end position="96"/>
    </location>
</feature>
<dbReference type="PIRSF" id="PIRSF016636">
    <property type="entry name" value="AlgI_DltB"/>
    <property type="match status" value="1"/>
</dbReference>
<evidence type="ECO:0000256" key="6">
    <source>
        <dbReference type="ARBA" id="ARBA00023136"/>
    </source>
</evidence>
<feature type="transmembrane region" description="Helical" evidence="8">
    <location>
        <begin position="306"/>
        <end position="324"/>
    </location>
</feature>
<keyword evidence="7" id="KW-0808">Transferase</keyword>
<dbReference type="Pfam" id="PF03062">
    <property type="entry name" value="MBOAT"/>
    <property type="match status" value="1"/>
</dbReference>
<dbReference type="GO" id="GO:0016746">
    <property type="term" value="F:acyltransferase activity"/>
    <property type="evidence" value="ECO:0007669"/>
    <property type="project" value="UniProtKB-KW"/>
</dbReference>
<evidence type="ECO:0000256" key="7">
    <source>
        <dbReference type="PIRNR" id="PIRNR016636"/>
    </source>
</evidence>
<feature type="transmembrane region" description="Helical" evidence="8">
    <location>
        <begin position="362"/>
        <end position="385"/>
    </location>
</feature>
<accession>A0A9D2I8F5</accession>
<feature type="transmembrane region" description="Helical" evidence="8">
    <location>
        <begin position="46"/>
        <end position="64"/>
    </location>
</feature>
<reference evidence="9" key="1">
    <citation type="journal article" date="2021" name="PeerJ">
        <title>Extensive microbial diversity within the chicken gut microbiome revealed by metagenomics and culture.</title>
        <authorList>
            <person name="Gilroy R."/>
            <person name="Ravi A."/>
            <person name="Getino M."/>
            <person name="Pursley I."/>
            <person name="Horton D.L."/>
            <person name="Alikhan N.F."/>
            <person name="Baker D."/>
            <person name="Gharbi K."/>
            <person name="Hall N."/>
            <person name="Watson M."/>
            <person name="Adriaenssens E.M."/>
            <person name="Foster-Nyarko E."/>
            <person name="Jarju S."/>
            <person name="Secka A."/>
            <person name="Antonio M."/>
            <person name="Oren A."/>
            <person name="Chaudhuri R.R."/>
            <person name="La Ragione R."/>
            <person name="Hildebrand F."/>
            <person name="Pallen M.J."/>
        </authorList>
    </citation>
    <scope>NUCLEOTIDE SEQUENCE</scope>
    <source>
        <strain evidence="9">CHK179-7159</strain>
    </source>
</reference>
<evidence type="ECO:0000313" key="10">
    <source>
        <dbReference type="Proteomes" id="UP000886858"/>
    </source>
</evidence>
<feature type="transmembrane region" description="Helical" evidence="8">
    <location>
        <begin position="116"/>
        <end position="138"/>
    </location>
</feature>
<reference evidence="9" key="2">
    <citation type="submission" date="2021-04" db="EMBL/GenBank/DDBJ databases">
        <authorList>
            <person name="Gilroy R."/>
        </authorList>
    </citation>
    <scope>NUCLEOTIDE SEQUENCE</scope>
    <source>
        <strain evidence="9">CHK179-7159</strain>
    </source>
</reference>
<dbReference type="GO" id="GO:0042121">
    <property type="term" value="P:alginic acid biosynthetic process"/>
    <property type="evidence" value="ECO:0007669"/>
    <property type="project" value="InterPro"/>
</dbReference>
<feature type="transmembrane region" description="Helical" evidence="8">
    <location>
        <begin position="425"/>
        <end position="444"/>
    </location>
</feature>
<evidence type="ECO:0000256" key="2">
    <source>
        <dbReference type="ARBA" id="ARBA00010323"/>
    </source>
</evidence>
<keyword evidence="4 8" id="KW-0812">Transmembrane</keyword>
<proteinExistence type="inferred from homology"/>
<keyword evidence="5 8" id="KW-1133">Transmembrane helix</keyword>
<protein>
    <submittedName>
        <fullName evidence="9">MBOAT family protein</fullName>
    </submittedName>
</protein>
<comment type="caution">
    <text evidence="9">The sequence shown here is derived from an EMBL/GenBank/DDBJ whole genome shotgun (WGS) entry which is preliminary data.</text>
</comment>
<evidence type="ECO:0000256" key="4">
    <source>
        <dbReference type="ARBA" id="ARBA00022692"/>
    </source>
</evidence>
<evidence type="ECO:0000256" key="3">
    <source>
        <dbReference type="ARBA" id="ARBA00022475"/>
    </source>
</evidence>
<sequence>MLFNSFGYAAFLPIIFLLCWIMPRKWRWALLLAASYFFYATWGPEYLLVLLLTTVVSYYAALYMERKAPSAVYKKTVLVLSILFCAGLLFFFKYLNFFSENVAALLQHFSIPMQPLTLQIALPIGISFYLFQTISYLVDVYREKIPAERHFGIYAVYISFFPKVMQGPIERGASLLPQLHKPHRFHYKLASYSMKLMAWGFFKKLVLADGLSIYVSQVYGDLPSYTGFSLMLSTFFYAIQLYCDFSGYTDIALGSAGILGIRLSPNFRSPYFASSIKDFWGRWHISLSTWLRDYIYIPLGGNRVGCIRHALNIMITFLVSGLWHGASWNFVLWGGIHGVLQVIEGFFPWNRKNSRFQTNGRLHALLCIITVPVTFLLVCFAWIFFRAATLEDALYVIRNMFTGISSPTTYIHDCALQMGLTLTGLLFRCLPMIPLFFFDLASLKTDVIALISRQRFFIRWPIYILLLLAILLFSEKGVTTEFIYMQF</sequence>
<keyword evidence="6 7" id="KW-0472">Membrane</keyword>
<organism evidence="9 10">
    <name type="scientific">Candidatus Eisenbergiella merdipullorum</name>
    <dbReference type="NCBI Taxonomy" id="2838553"/>
    <lineage>
        <taxon>Bacteria</taxon>
        <taxon>Bacillati</taxon>
        <taxon>Bacillota</taxon>
        <taxon>Clostridia</taxon>
        <taxon>Lachnospirales</taxon>
        <taxon>Lachnospiraceae</taxon>
        <taxon>Eisenbergiella</taxon>
    </lineage>
</organism>
<feature type="transmembrane region" description="Helical" evidence="8">
    <location>
        <begin position="330"/>
        <end position="350"/>
    </location>
</feature>
<dbReference type="InterPro" id="IPR004299">
    <property type="entry name" value="MBOAT_fam"/>
</dbReference>
<comment type="similarity">
    <text evidence="2 7">Belongs to the membrane-bound acyltransferase family.</text>
</comment>
<dbReference type="Proteomes" id="UP000886858">
    <property type="component" value="Unassembled WGS sequence"/>
</dbReference>
<dbReference type="GO" id="GO:0005886">
    <property type="term" value="C:plasma membrane"/>
    <property type="evidence" value="ECO:0007669"/>
    <property type="project" value="UniProtKB-SubCell"/>
</dbReference>
<evidence type="ECO:0000256" key="5">
    <source>
        <dbReference type="ARBA" id="ARBA00022989"/>
    </source>
</evidence>
<evidence type="ECO:0000313" key="9">
    <source>
        <dbReference type="EMBL" id="HJA93759.1"/>
    </source>
</evidence>
<feature type="transmembrane region" description="Helical" evidence="8">
    <location>
        <begin position="456"/>
        <end position="474"/>
    </location>
</feature>
<feature type="transmembrane region" description="Helical" evidence="8">
    <location>
        <begin position="7"/>
        <end position="26"/>
    </location>
</feature>
<keyword evidence="7" id="KW-0012">Acyltransferase</keyword>
<gene>
    <name evidence="9" type="ORF">H9717_11710</name>
</gene>
<dbReference type="PANTHER" id="PTHR13285:SF18">
    <property type="entry name" value="PROTEIN-CYSTEINE N-PALMITOYLTRANSFERASE RASP"/>
    <property type="match status" value="1"/>
</dbReference>
<dbReference type="PIRSF" id="PIRSF500217">
    <property type="entry name" value="AlgI"/>
    <property type="match status" value="1"/>
</dbReference>
<name>A0A9D2I8F5_9FIRM</name>
<evidence type="ECO:0000256" key="1">
    <source>
        <dbReference type="ARBA" id="ARBA00004651"/>
    </source>
</evidence>